<dbReference type="EMBL" id="LIDM01000054">
    <property type="protein sequence ID" value="KRP32835.1"/>
    <property type="molecule type" value="Genomic_DNA"/>
</dbReference>
<name>A0A0R2XF51_9BACT</name>
<comment type="caution">
    <text evidence="2">The sequence shown here is derived from an EMBL/GenBank/DDBJ whole genome shotgun (WGS) entry which is preliminary data.</text>
</comment>
<dbReference type="Proteomes" id="UP000051557">
    <property type="component" value="Unassembled WGS sequence"/>
</dbReference>
<feature type="region of interest" description="Disordered" evidence="1">
    <location>
        <begin position="77"/>
        <end position="102"/>
    </location>
</feature>
<reference evidence="2 3" key="1">
    <citation type="submission" date="2015-10" db="EMBL/GenBank/DDBJ databases">
        <title>Metagenome-Assembled Genomes uncover a global brackish microbiome.</title>
        <authorList>
            <person name="Hugerth L.W."/>
            <person name="Larsson J."/>
            <person name="Alneberg J."/>
            <person name="Lindh M.V."/>
            <person name="Legrand C."/>
            <person name="Pinhassi J."/>
            <person name="Andersson A.F."/>
        </authorList>
    </citation>
    <scope>NUCLEOTIDE SEQUENCE [LARGE SCALE GENOMIC DNA]</scope>
    <source>
        <strain evidence="2">BACL9 MAG-120820-bin42</strain>
    </source>
</reference>
<gene>
    <name evidence="2" type="ORF">ABS32_02305</name>
</gene>
<evidence type="ECO:0000313" key="3">
    <source>
        <dbReference type="Proteomes" id="UP000051557"/>
    </source>
</evidence>
<proteinExistence type="predicted"/>
<organism evidence="2 3">
    <name type="scientific">Verrucomicrobia subdivision 6 bacterium BACL9 MAG-120820-bin42</name>
    <dbReference type="NCBI Taxonomy" id="1655634"/>
    <lineage>
        <taxon>Bacteria</taxon>
        <taxon>Pseudomonadati</taxon>
        <taxon>Verrucomicrobiota</taxon>
        <taxon>Verrucomicrobiia</taxon>
        <taxon>Verrucomicrobiales</taxon>
        <taxon>Verrucomicrobia subdivision 6</taxon>
    </lineage>
</organism>
<sequence length="102" mass="11634">MRNRSEVRGELDQKRVLFLRILVAWRTSTARARPASAARIDWVMWAISSGVFLILEGKKGSAVGWSVRPAWVRERASPKGNSAGTWAERTPWRRKKEARMVA</sequence>
<accession>A0A0R2XF51</accession>
<protein>
    <submittedName>
        <fullName evidence="2">Uncharacterized protein</fullName>
    </submittedName>
</protein>
<evidence type="ECO:0000313" key="2">
    <source>
        <dbReference type="EMBL" id="KRP32835.1"/>
    </source>
</evidence>
<evidence type="ECO:0000256" key="1">
    <source>
        <dbReference type="SAM" id="MobiDB-lite"/>
    </source>
</evidence>
<feature type="compositionally biased region" description="Basic residues" evidence="1">
    <location>
        <begin position="92"/>
        <end position="102"/>
    </location>
</feature>
<dbReference type="AlphaFoldDB" id="A0A0R2XF51"/>